<feature type="domain" description="DUF4817" evidence="1">
    <location>
        <begin position="5"/>
        <end position="57"/>
    </location>
</feature>
<evidence type="ECO:0000313" key="3">
    <source>
        <dbReference type="Proteomes" id="UP000036403"/>
    </source>
</evidence>
<proteinExistence type="predicted"/>
<organism evidence="2 3">
    <name type="scientific">Lasius niger</name>
    <name type="common">Black garden ant</name>
    <dbReference type="NCBI Taxonomy" id="67767"/>
    <lineage>
        <taxon>Eukaryota</taxon>
        <taxon>Metazoa</taxon>
        <taxon>Ecdysozoa</taxon>
        <taxon>Arthropoda</taxon>
        <taxon>Hexapoda</taxon>
        <taxon>Insecta</taxon>
        <taxon>Pterygota</taxon>
        <taxon>Neoptera</taxon>
        <taxon>Endopterygota</taxon>
        <taxon>Hymenoptera</taxon>
        <taxon>Apocrita</taxon>
        <taxon>Aculeata</taxon>
        <taxon>Formicoidea</taxon>
        <taxon>Formicidae</taxon>
        <taxon>Formicinae</taxon>
        <taxon>Lasius</taxon>
        <taxon>Lasius</taxon>
    </lineage>
</organism>
<gene>
    <name evidence="2" type="ORF">RF55_3456</name>
</gene>
<protein>
    <recommendedName>
        <fullName evidence="1">DUF4817 domain-containing protein</fullName>
    </recommendedName>
</protein>
<comment type="caution">
    <text evidence="2">The sequence shown here is derived from an EMBL/GenBank/DDBJ whole genome shotgun (WGS) entry which is preliminary data.</text>
</comment>
<accession>A0A0J7L0F5</accession>
<name>A0A0J7L0F5_LASNI</name>
<dbReference type="OrthoDB" id="7554976at2759"/>
<sequence>MNEYSFEELADIHLVYGRADGNGRLATRMYQETFPGRRTPNHQTFAAVDRRLRETGQFRPVTANYGARKTVRAPDVEERILDRVNDNPSTRNRYNQYKKNCSSGTCISHDRMEGSA</sequence>
<dbReference type="PANTHER" id="PTHR47326">
    <property type="entry name" value="TRANSPOSABLE ELEMENT TC3 TRANSPOSASE-LIKE PROTEIN"/>
    <property type="match status" value="1"/>
</dbReference>
<dbReference type="PaxDb" id="67767-A0A0J7L0F5"/>
<dbReference type="EMBL" id="LBMM01001465">
    <property type="protein sequence ID" value="KMQ96272.1"/>
    <property type="molecule type" value="Genomic_DNA"/>
</dbReference>
<evidence type="ECO:0000313" key="2">
    <source>
        <dbReference type="EMBL" id="KMQ96272.1"/>
    </source>
</evidence>
<dbReference type="PANTHER" id="PTHR47326:SF1">
    <property type="entry name" value="HTH PSQ-TYPE DOMAIN-CONTAINING PROTEIN"/>
    <property type="match status" value="1"/>
</dbReference>
<keyword evidence="3" id="KW-1185">Reference proteome</keyword>
<reference evidence="2 3" key="1">
    <citation type="submission" date="2015-04" db="EMBL/GenBank/DDBJ databases">
        <title>Lasius niger genome sequencing.</title>
        <authorList>
            <person name="Konorov E.A."/>
            <person name="Nikitin M.A."/>
            <person name="Kirill M.V."/>
            <person name="Chang P."/>
        </authorList>
    </citation>
    <scope>NUCLEOTIDE SEQUENCE [LARGE SCALE GENOMIC DNA]</scope>
    <source>
        <tissue evidence="2">Whole</tissue>
    </source>
</reference>
<dbReference type="Proteomes" id="UP000036403">
    <property type="component" value="Unassembled WGS sequence"/>
</dbReference>
<dbReference type="Pfam" id="PF16087">
    <property type="entry name" value="DUF4817"/>
    <property type="match status" value="1"/>
</dbReference>
<dbReference type="AlphaFoldDB" id="A0A0J7L0F5"/>
<dbReference type="InterPro" id="IPR032135">
    <property type="entry name" value="DUF4817"/>
</dbReference>
<evidence type="ECO:0000259" key="1">
    <source>
        <dbReference type="Pfam" id="PF16087"/>
    </source>
</evidence>